<gene>
    <name evidence="2" type="ORF">Bhyg_15188</name>
</gene>
<dbReference type="AlphaFoldDB" id="A0A9Q0RXV3"/>
<comment type="caution">
    <text evidence="2">The sequence shown here is derived from an EMBL/GenBank/DDBJ whole genome shotgun (WGS) entry which is preliminary data.</text>
</comment>
<protein>
    <submittedName>
        <fullName evidence="2">Uncharacterized protein</fullName>
    </submittedName>
</protein>
<feature type="region of interest" description="Disordered" evidence="1">
    <location>
        <begin position="1"/>
        <end position="20"/>
    </location>
</feature>
<reference evidence="2" key="1">
    <citation type="submission" date="2022-07" db="EMBL/GenBank/DDBJ databases">
        <authorList>
            <person name="Trinca V."/>
            <person name="Uliana J.V.C."/>
            <person name="Torres T.T."/>
            <person name="Ward R.J."/>
            <person name="Monesi N."/>
        </authorList>
    </citation>
    <scope>NUCLEOTIDE SEQUENCE</scope>
    <source>
        <strain evidence="2">HSMRA1968</strain>
        <tissue evidence="2">Whole embryos</tissue>
    </source>
</reference>
<dbReference type="EMBL" id="WJQU01000004">
    <property type="protein sequence ID" value="KAJ6636597.1"/>
    <property type="molecule type" value="Genomic_DNA"/>
</dbReference>
<organism evidence="2 3">
    <name type="scientific">Pseudolycoriella hygida</name>
    <dbReference type="NCBI Taxonomy" id="35572"/>
    <lineage>
        <taxon>Eukaryota</taxon>
        <taxon>Metazoa</taxon>
        <taxon>Ecdysozoa</taxon>
        <taxon>Arthropoda</taxon>
        <taxon>Hexapoda</taxon>
        <taxon>Insecta</taxon>
        <taxon>Pterygota</taxon>
        <taxon>Neoptera</taxon>
        <taxon>Endopterygota</taxon>
        <taxon>Diptera</taxon>
        <taxon>Nematocera</taxon>
        <taxon>Sciaroidea</taxon>
        <taxon>Sciaridae</taxon>
        <taxon>Pseudolycoriella</taxon>
    </lineage>
</organism>
<keyword evidence="3" id="KW-1185">Reference proteome</keyword>
<sequence length="87" mass="9927">MKFKSKKITNPSKNCINERSKEENKMLFQYNVESNAKKEHTMKNQTQIQQAMENCGEIINSAGSRTVRNMARSSNTSSSRQWDGVPA</sequence>
<dbReference type="Proteomes" id="UP001151699">
    <property type="component" value="Chromosome C"/>
</dbReference>
<evidence type="ECO:0000313" key="2">
    <source>
        <dbReference type="EMBL" id="KAJ6636597.1"/>
    </source>
</evidence>
<feature type="region of interest" description="Disordered" evidence="1">
    <location>
        <begin position="63"/>
        <end position="87"/>
    </location>
</feature>
<name>A0A9Q0RXV3_9DIPT</name>
<evidence type="ECO:0000256" key="1">
    <source>
        <dbReference type="SAM" id="MobiDB-lite"/>
    </source>
</evidence>
<evidence type="ECO:0000313" key="3">
    <source>
        <dbReference type="Proteomes" id="UP001151699"/>
    </source>
</evidence>
<proteinExistence type="predicted"/>
<feature type="compositionally biased region" description="Polar residues" evidence="1">
    <location>
        <begin position="63"/>
        <end position="81"/>
    </location>
</feature>
<accession>A0A9Q0RXV3</accession>